<comment type="subunit">
    <text evidence="3">UreD, UreF and UreG form a complex that acts as a GTP-hydrolysis-dependent molecular chaperone, activating the urease apoprotein by helping to assemble the nickel containing metallocenter of UreC. The UreE protein probably delivers the nickel.</text>
</comment>
<dbReference type="HAMAP" id="MF_01384">
    <property type="entry name" value="UreD"/>
    <property type="match status" value="1"/>
</dbReference>
<accession>A0A086ZNA0</accession>
<dbReference type="GO" id="GO:0016151">
    <property type="term" value="F:nickel cation binding"/>
    <property type="evidence" value="ECO:0007669"/>
    <property type="project" value="UniProtKB-UniRule"/>
</dbReference>
<dbReference type="RefSeq" id="WP_081892294.1">
    <property type="nucleotide sequence ID" value="NZ_JDUU01000028.1"/>
</dbReference>
<reference evidence="4 5" key="1">
    <citation type="submission" date="2014-03" db="EMBL/GenBank/DDBJ databases">
        <title>Genomics of Bifidobacteria.</title>
        <authorList>
            <person name="Ventura M."/>
            <person name="Milani C."/>
            <person name="Lugli G.A."/>
        </authorList>
    </citation>
    <scope>NUCLEOTIDE SEQUENCE [LARGE SCALE GENOMIC DNA]</scope>
    <source>
        <strain evidence="4 5">DSM 23969</strain>
    </source>
</reference>
<dbReference type="PANTHER" id="PTHR33643">
    <property type="entry name" value="UREASE ACCESSORY PROTEIN D"/>
    <property type="match status" value="1"/>
</dbReference>
<keyword evidence="5" id="KW-1185">Reference proteome</keyword>
<dbReference type="GO" id="GO:0005737">
    <property type="term" value="C:cytoplasm"/>
    <property type="evidence" value="ECO:0007669"/>
    <property type="project" value="UniProtKB-SubCell"/>
</dbReference>
<comment type="function">
    <text evidence="3">Required for maturation of urease via the functional incorporation of the urease nickel metallocenter.</text>
</comment>
<dbReference type="PANTHER" id="PTHR33643:SF1">
    <property type="entry name" value="UREASE ACCESSORY PROTEIN D"/>
    <property type="match status" value="1"/>
</dbReference>
<dbReference type="EMBL" id="JGYN01000030">
    <property type="protein sequence ID" value="KFI48000.1"/>
    <property type="molecule type" value="Genomic_DNA"/>
</dbReference>
<evidence type="ECO:0000313" key="5">
    <source>
        <dbReference type="Proteomes" id="UP000029108"/>
    </source>
</evidence>
<dbReference type="AlphaFoldDB" id="A0A086ZNA0"/>
<dbReference type="eggNOG" id="COG0829">
    <property type="taxonomic scope" value="Bacteria"/>
</dbReference>
<organism evidence="4 5">
    <name type="scientific">Bifidobacterium biavatii DSM 23969</name>
    <dbReference type="NCBI Taxonomy" id="1437608"/>
    <lineage>
        <taxon>Bacteria</taxon>
        <taxon>Bacillati</taxon>
        <taxon>Actinomycetota</taxon>
        <taxon>Actinomycetes</taxon>
        <taxon>Bifidobacteriales</taxon>
        <taxon>Bifidobacteriaceae</taxon>
        <taxon>Bifidobacterium</taxon>
    </lineage>
</organism>
<evidence type="ECO:0000313" key="4">
    <source>
        <dbReference type="EMBL" id="KFI48000.1"/>
    </source>
</evidence>
<proteinExistence type="inferred from homology"/>
<dbReference type="OrthoDB" id="9807968at2"/>
<keyword evidence="3" id="KW-0963">Cytoplasm</keyword>
<dbReference type="STRING" id="1437608.GCA_000771645_01476"/>
<protein>
    <recommendedName>
        <fullName evidence="3">Urease accessory protein UreD</fullName>
    </recommendedName>
</protein>
<dbReference type="InterPro" id="IPR002669">
    <property type="entry name" value="UreD"/>
</dbReference>
<dbReference type="Pfam" id="PF01774">
    <property type="entry name" value="UreD"/>
    <property type="match status" value="1"/>
</dbReference>
<comment type="similarity">
    <text evidence="1 3">Belongs to the UreD family.</text>
</comment>
<keyword evidence="3" id="KW-0996">Nickel insertion</keyword>
<gene>
    <name evidence="3" type="primary">ureD</name>
    <name evidence="4" type="ORF">BBIA_0133</name>
</gene>
<name>A0A086ZNA0_9BIFI</name>
<dbReference type="Proteomes" id="UP000029108">
    <property type="component" value="Unassembled WGS sequence"/>
</dbReference>
<keyword evidence="2 3" id="KW-0143">Chaperone</keyword>
<comment type="subcellular location">
    <subcellularLocation>
        <location evidence="3">Cytoplasm</location>
    </subcellularLocation>
</comment>
<evidence type="ECO:0000256" key="3">
    <source>
        <dbReference type="HAMAP-Rule" id="MF_01384"/>
    </source>
</evidence>
<sequence length="369" mass="39382">MSSSTFRLSTAFRHGRTKIDDVYFEAPFKLMTPFTNGRHSDFIVMLASPGFLKGDEAHIELDFGPGTDSTIKTQSYEKVLDTADGSASRTIDLTVRGDAKAVFLPFPVIPFRNSSFENRTTAHIAAESTFVYADVVTCGRVGMDERWAMRRFANRLRVVVDEPVAVAAARDEQSSASTETDMLNTAATGAETAVAAAPAQVAPTVAIPDAGAHRRGRPPKIEPRTRLAFADRMLLEPASFDYTEMGMWRSFTHCGVLYAHVPEIDPAAGTTGDAIGTTETAPNPGTTAAGAAAAADMSPAAVAARVEQTRIAAEDALIDRIRSYADSIGFVGELGVSRAIDGVCLRVLTNRGDDAFDLIKAVADIVTNG</sequence>
<evidence type="ECO:0000256" key="1">
    <source>
        <dbReference type="ARBA" id="ARBA00007177"/>
    </source>
</evidence>
<evidence type="ECO:0000256" key="2">
    <source>
        <dbReference type="ARBA" id="ARBA00023186"/>
    </source>
</evidence>
<comment type="caution">
    <text evidence="4">The sequence shown here is derived from an EMBL/GenBank/DDBJ whole genome shotgun (WGS) entry which is preliminary data.</text>
</comment>